<accession>A0AA36JHC5</accession>
<evidence type="ECO:0000256" key="2">
    <source>
        <dbReference type="ARBA" id="ARBA00022692"/>
    </source>
</evidence>
<dbReference type="PANTHER" id="PTHR46730:SF1">
    <property type="entry name" value="PLAT DOMAIN-CONTAINING PROTEIN"/>
    <property type="match status" value="1"/>
</dbReference>
<feature type="transmembrane region" description="Helical" evidence="8">
    <location>
        <begin position="1765"/>
        <end position="1787"/>
    </location>
</feature>
<dbReference type="GO" id="GO:0006816">
    <property type="term" value="P:calcium ion transport"/>
    <property type="evidence" value="ECO:0007669"/>
    <property type="project" value="TreeGrafter"/>
</dbReference>
<dbReference type="PANTHER" id="PTHR46730">
    <property type="entry name" value="POLYCYSTIN-1"/>
    <property type="match status" value="1"/>
</dbReference>
<feature type="region of interest" description="Disordered" evidence="7">
    <location>
        <begin position="2123"/>
        <end position="2155"/>
    </location>
</feature>
<feature type="compositionally biased region" description="Pro residues" evidence="7">
    <location>
        <begin position="2080"/>
        <end position="2094"/>
    </location>
</feature>
<feature type="compositionally biased region" description="Pro residues" evidence="7">
    <location>
        <begin position="2131"/>
        <end position="2153"/>
    </location>
</feature>
<feature type="region of interest" description="Disordered" evidence="7">
    <location>
        <begin position="2075"/>
        <end position="2105"/>
    </location>
</feature>
<feature type="compositionally biased region" description="Pro residues" evidence="7">
    <location>
        <begin position="1867"/>
        <end position="1888"/>
    </location>
</feature>
<feature type="domain" description="PKD/REJ-like" evidence="10">
    <location>
        <begin position="1063"/>
        <end position="1266"/>
    </location>
</feature>
<feature type="transmembrane region" description="Helical" evidence="8">
    <location>
        <begin position="2296"/>
        <end position="2314"/>
    </location>
</feature>
<dbReference type="GO" id="GO:0005261">
    <property type="term" value="F:monoatomic cation channel activity"/>
    <property type="evidence" value="ECO:0007669"/>
    <property type="project" value="TreeGrafter"/>
</dbReference>
<feature type="compositionally biased region" description="Polar residues" evidence="7">
    <location>
        <begin position="2008"/>
        <end position="2019"/>
    </location>
</feature>
<evidence type="ECO:0000256" key="8">
    <source>
        <dbReference type="SAM" id="Phobius"/>
    </source>
</evidence>
<evidence type="ECO:0000256" key="3">
    <source>
        <dbReference type="ARBA" id="ARBA00022737"/>
    </source>
</evidence>
<feature type="compositionally biased region" description="Pro residues" evidence="7">
    <location>
        <begin position="1992"/>
        <end position="2002"/>
    </location>
</feature>
<keyword evidence="5 8" id="KW-0472">Membrane</keyword>
<dbReference type="Proteomes" id="UP001178507">
    <property type="component" value="Unassembled WGS sequence"/>
</dbReference>
<feature type="transmembrane region" description="Helical" evidence="8">
    <location>
        <begin position="1657"/>
        <end position="1677"/>
    </location>
</feature>
<evidence type="ECO:0000256" key="4">
    <source>
        <dbReference type="ARBA" id="ARBA00022989"/>
    </source>
</evidence>
<sequence length="2373" mass="259150">MSGWLFSRRRCLAALLLAHFVVVRSFEVFSEQQLLVLDDPTRVVDFNNTEYGSTHVDDYWAKIDLTYSPLEGWSLSRHVRIGCFLVQWESPLAYAEKVSGTITPTECVQFCNRTQAYLRVPYCRCGLDETLLPMTEVQGECIATAWQVFREYDYRSSMSPSTYDTVRRLLYSIVTVRLPAPADPSIRNYIHAVNALEGRPEFDYDVRLDRMLFNSVWDFGKSRMVALSLSDWGGTLDFSVVSFNSSSAGLEVKQTHFPIEDQIVATGQLVPDGMASAEGLGTVDVLFGTYYTVVPAMLPGSTQVVHVIVAIDIDMKRVLTSQTLPVTLMNLQSNSLNHELYGAGADLTGQYAYYHLCTSENLTQTVGGVTTIQVSVGCQLTELGGLPSEVNYMTLQSAAIDHQYNYAWFTYKEEPTGRPRILEYHQDSKDYVVWPQDALPENAVYSSLVQTAPRIFFALYPPSLRYARFNEAGTKIFVSFDAATLRGAIPVDTNGDDVLDFYNEADKASRAACDNFIDQFTMDLIPGTMCQWTSDADFYIEIQQQSTIAPGDLARIKPGTVYRGQEVSPGVWQFSQPSSDFAVVEAPAEILPPKAEIGGMSYIDVCTELILDGTQSKNHGFRGAFAWGLHSTTPEMPEPHIRQLQNLIEEEMANAYPVAAHILRVPQYLMQGGSTYNFSLTVQSFWDPTQSDTTYFSVTVSTLPVPPMEIFGSYYREIKVESALSLVSEISLEGCSANLGSGAVTYTWTGCKRSEAVLQNGILSCSTWGSGINLDTVSGLESRSLYVLPFGLSPLESYIFTVAGKVTISSEASELVLSNLVSTEVNVVLGGLQVMYYGGSGFSSRRDRTIVIDFFETSDFSDPDEQLATMTFSYSCKKEGTADPCFPLQMASPSDTSLSTAACVDLADPLSNPPGLPMKFVYRNQEYNHAEGISVAPLSNVQKYCRASITSFIFQTMLFDPGMYLFVTNVSKVVNGVERVDSKSLYLTVLTDTEVDGTRNPLLAVFLESPLPVFPGATIRLRGEVTNPQNDTVYSYYWTAYRFGLNPAYDAEANSFDPNYAVVQYTWVELSAVDFNVSDPQQVRTPPNSRFMAIAPDVLQPGWSYKIRITAVDAFLEAQGVQDPAGFAEYTFTTQGLPPSGGELTADITSGTALETEFVFIMDGYGSEDRPLSYQFSYIQDYDSPFAEAVELTILYSERNYIKTRLPQGASGNQSMLRVIGTVKSAVGSMAQASIDVSVSAPADERTAIDSFSTKVQQVDPETAILYATLLAETPATTAEEIALLAQVVEGKMFASNRTIARTPEMVSSVANMLLAVADKGVRVDSAVSYLSKMVNLSVELGFIEADGSLGSSTSVDVAGSLLYAIDAIIPGVVPTYGAATARRLKGGRGMGGKVPAEQPRRLQGVETRAPEDMYRHFLAASDMTAAITAVIHAQIYPAEVPVSFALPGQDIYLGKDFTVVEEQALPYVTITSLFDLPSLEQPEFPSIFNYKYVQFKKFPYDFLILPGNRSLDDPQIYNNSATTLVPTQDVSPSERLWHAMSLIITDEAGNGDLIERSLVNISYSMLPKIAAYDAGSFGNVLFPSTCFWVDLGAGNFSNADFDARGSVFSEDSCITMHTDHFVVLADDLASQLEVVAQSPGEFLSQYEDTYTTSANVVTATLLLVACAGFVMVSVYVDEHDAANKVTPLDSLPSQVIDREDPKEKVLGTIFQSMRRNHLVVGWNYFHLKLTRVRRAGIFIVAIFATEALAVLQHSLLAIKVERAWGASGLVAAVLVFPIVQFLEFCFEWLPQSRMLAKPPPRSMPAQPIPLREQAKPKPFKYPRRPAVGKVRPPEPKVGPRAEHSLQLPVMPVLQLSQSSGSTKGRPQPPARPPQLPKPPQGPAPPGHLPARARSPDATPELGLTGFSDLSQLTPGSIGPFGLTLPELPPLPQGNLKAIADGAPKPAPPPKGSSGPRPPKTPPPMSKMFFVTPKGVQVAVPQLPLPSTQPRSSPPPPLPKLPPLRSLVQLSTVRSGGESSRSRAPPPPGVVDEPPVAYESPLRHAGGSLRLDVPKQAPLDLPSSILSRVPMVQKHTAGIAPPPPPLPAPPPGPKLPAAERGPLPPEDGEPLVAVRRLAKVRPGQVVKSMHPPKPPPKMPGRALPTPPAGPPPAHAIVLAKGTPQDFPGNDFQAVIAKAKPPPPLVHPPSEPLPAFVYRTHSKAALQTIMDARESGPKASALEPLPPKAPPLNDTLAFAALPPVVKEYVPPERGAKPVPEFVVKVSVWIVYLFVFWIFVYSVGIIAFYGVYMPSSSIWASYAATLCGCLLNFGILESMKCIVLGCVELLKHETVRRQAELDAKRTRMALKEQRQEQRARLQEFHKMHVAPPLMG</sequence>
<feature type="transmembrane region" description="Helical" evidence="8">
    <location>
        <begin position="2267"/>
        <end position="2290"/>
    </location>
</feature>
<reference evidence="11" key="1">
    <citation type="submission" date="2023-08" db="EMBL/GenBank/DDBJ databases">
        <authorList>
            <person name="Chen Y."/>
            <person name="Shah S."/>
            <person name="Dougan E. K."/>
            <person name="Thang M."/>
            <person name="Chan C."/>
        </authorList>
    </citation>
    <scope>NUCLEOTIDE SEQUENCE</scope>
</reference>
<dbReference type="Pfam" id="PF02010">
    <property type="entry name" value="REJ"/>
    <property type="match status" value="1"/>
</dbReference>
<gene>
    <name evidence="11" type="ORF">EVOR1521_LOCUS27384</name>
</gene>
<comment type="subcellular location">
    <subcellularLocation>
        <location evidence="1">Membrane</location>
    </subcellularLocation>
</comment>
<evidence type="ECO:0000313" key="12">
    <source>
        <dbReference type="Proteomes" id="UP001178507"/>
    </source>
</evidence>
<feature type="transmembrane region" description="Helical" evidence="8">
    <location>
        <begin position="1736"/>
        <end position="1759"/>
    </location>
</feature>
<evidence type="ECO:0000256" key="9">
    <source>
        <dbReference type="SAM" id="SignalP"/>
    </source>
</evidence>
<keyword evidence="3" id="KW-0677">Repeat</keyword>
<comment type="caution">
    <text evidence="11">The sequence shown here is derived from an EMBL/GenBank/DDBJ whole genome shotgun (WGS) entry which is preliminary data.</text>
</comment>
<dbReference type="InterPro" id="IPR002859">
    <property type="entry name" value="PKD/REJ-like"/>
</dbReference>
<feature type="region of interest" description="Disordered" evidence="7">
    <location>
        <begin position="1798"/>
        <end position="2055"/>
    </location>
</feature>
<keyword evidence="6" id="KW-0175">Coiled coil</keyword>
<evidence type="ECO:0000256" key="5">
    <source>
        <dbReference type="ARBA" id="ARBA00023136"/>
    </source>
</evidence>
<evidence type="ECO:0000256" key="1">
    <source>
        <dbReference type="ARBA" id="ARBA00004370"/>
    </source>
</evidence>
<keyword evidence="4 8" id="KW-1133">Transmembrane helix</keyword>
<evidence type="ECO:0000256" key="7">
    <source>
        <dbReference type="SAM" id="MobiDB-lite"/>
    </source>
</evidence>
<proteinExistence type="predicted"/>
<feature type="compositionally biased region" description="Pro residues" evidence="7">
    <location>
        <begin position="1945"/>
        <end position="1965"/>
    </location>
</feature>
<feature type="compositionally biased region" description="Low complexity" evidence="7">
    <location>
        <begin position="1981"/>
        <end position="1991"/>
    </location>
</feature>
<organism evidence="11 12">
    <name type="scientific">Effrenium voratum</name>
    <dbReference type="NCBI Taxonomy" id="2562239"/>
    <lineage>
        <taxon>Eukaryota</taxon>
        <taxon>Sar</taxon>
        <taxon>Alveolata</taxon>
        <taxon>Dinophyceae</taxon>
        <taxon>Suessiales</taxon>
        <taxon>Symbiodiniaceae</taxon>
        <taxon>Effrenium</taxon>
    </lineage>
</organism>
<name>A0AA36JHC5_9DINO</name>
<keyword evidence="9" id="KW-0732">Signal</keyword>
<dbReference type="EMBL" id="CAUJNA010003568">
    <property type="protein sequence ID" value="CAJ1405069.1"/>
    <property type="molecule type" value="Genomic_DNA"/>
</dbReference>
<evidence type="ECO:0000313" key="11">
    <source>
        <dbReference type="EMBL" id="CAJ1405069.1"/>
    </source>
</evidence>
<keyword evidence="12" id="KW-1185">Reference proteome</keyword>
<feature type="coiled-coil region" evidence="6">
    <location>
        <begin position="2334"/>
        <end position="2365"/>
    </location>
</feature>
<feature type="compositionally biased region" description="Basic and acidic residues" evidence="7">
    <location>
        <begin position="1832"/>
        <end position="1844"/>
    </location>
</feature>
<feature type="chain" id="PRO_5041291402" description="PKD/REJ-like domain-containing protein" evidence="9">
    <location>
        <begin position="26"/>
        <end position="2373"/>
    </location>
</feature>
<protein>
    <recommendedName>
        <fullName evidence="10">PKD/REJ-like domain-containing protein</fullName>
    </recommendedName>
</protein>
<feature type="signal peptide" evidence="9">
    <location>
        <begin position="1"/>
        <end position="25"/>
    </location>
</feature>
<evidence type="ECO:0000256" key="6">
    <source>
        <dbReference type="SAM" id="Coils"/>
    </source>
</evidence>
<evidence type="ECO:0000259" key="10">
    <source>
        <dbReference type="Pfam" id="PF02010"/>
    </source>
</evidence>
<keyword evidence="2 8" id="KW-0812">Transmembrane</keyword>
<dbReference type="GO" id="GO:0005886">
    <property type="term" value="C:plasma membrane"/>
    <property type="evidence" value="ECO:0007669"/>
    <property type="project" value="TreeGrafter"/>
</dbReference>